<evidence type="ECO:0000259" key="4">
    <source>
        <dbReference type="PROSITE" id="PS50835"/>
    </source>
</evidence>
<feature type="transmembrane region" description="Helical" evidence="3">
    <location>
        <begin position="828"/>
        <end position="853"/>
    </location>
</feature>
<evidence type="ECO:0000313" key="5">
    <source>
        <dbReference type="EMBL" id="KAA8595164.1"/>
    </source>
</evidence>
<keyword evidence="6" id="KW-1185">Reference proteome</keyword>
<evidence type="ECO:0000313" key="6">
    <source>
        <dbReference type="Proteomes" id="UP000327493"/>
    </source>
</evidence>
<feature type="domain" description="Ig-like" evidence="4">
    <location>
        <begin position="526"/>
        <end position="624"/>
    </location>
</feature>
<dbReference type="EMBL" id="VOFY01000002">
    <property type="protein sequence ID" value="KAA8595164.1"/>
    <property type="molecule type" value="Genomic_DNA"/>
</dbReference>
<comment type="caution">
    <text evidence="5">The sequence shown here is derived from an EMBL/GenBank/DDBJ whole genome shotgun (WGS) entry which is preliminary data.</text>
</comment>
<dbReference type="InterPro" id="IPR007110">
    <property type="entry name" value="Ig-like_dom"/>
</dbReference>
<evidence type="ECO:0000256" key="2">
    <source>
        <dbReference type="ARBA" id="ARBA00023180"/>
    </source>
</evidence>
<dbReference type="SMART" id="SM00408">
    <property type="entry name" value="IGc2"/>
    <property type="match status" value="4"/>
</dbReference>
<accession>A0A5J5DNU2</accession>
<keyword evidence="3" id="KW-0812">Transmembrane</keyword>
<dbReference type="InterPro" id="IPR036179">
    <property type="entry name" value="Ig-like_dom_sf"/>
</dbReference>
<protein>
    <recommendedName>
        <fullName evidence="4">Ig-like domain-containing protein</fullName>
    </recommendedName>
</protein>
<dbReference type="PANTHER" id="PTHR44427:SF5">
    <property type="entry name" value="V-SET AND IMMUNOGLOBULIN DOMAIN-CONTAINING PROTEIN 10-LIKE"/>
    <property type="match status" value="1"/>
</dbReference>
<dbReference type="InterPro" id="IPR013783">
    <property type="entry name" value="Ig-like_fold"/>
</dbReference>
<dbReference type="PANTHER" id="PTHR44427">
    <property type="entry name" value="CARCINOEMBRYONIC ANTIGEN-RELATED CELL ADHESION MOLECULE 19"/>
    <property type="match status" value="1"/>
</dbReference>
<organism evidence="5 6">
    <name type="scientific">Etheostoma spectabile</name>
    <name type="common">orangethroat darter</name>
    <dbReference type="NCBI Taxonomy" id="54343"/>
    <lineage>
        <taxon>Eukaryota</taxon>
        <taxon>Metazoa</taxon>
        <taxon>Chordata</taxon>
        <taxon>Craniata</taxon>
        <taxon>Vertebrata</taxon>
        <taxon>Euteleostomi</taxon>
        <taxon>Actinopterygii</taxon>
        <taxon>Neopterygii</taxon>
        <taxon>Teleostei</taxon>
        <taxon>Neoteleostei</taxon>
        <taxon>Acanthomorphata</taxon>
        <taxon>Eupercaria</taxon>
        <taxon>Perciformes</taxon>
        <taxon>Percoidei</taxon>
        <taxon>Percidae</taxon>
        <taxon>Etheostomatinae</taxon>
        <taxon>Etheostoma</taxon>
    </lineage>
</organism>
<evidence type="ECO:0000256" key="1">
    <source>
        <dbReference type="ARBA" id="ARBA00022729"/>
    </source>
</evidence>
<keyword evidence="3" id="KW-0472">Membrane</keyword>
<dbReference type="PROSITE" id="PS50835">
    <property type="entry name" value="IG_LIKE"/>
    <property type="match status" value="4"/>
</dbReference>
<gene>
    <name evidence="5" type="ORF">FQN60_012299</name>
</gene>
<feature type="domain" description="Ig-like" evidence="4">
    <location>
        <begin position="83"/>
        <end position="177"/>
    </location>
</feature>
<dbReference type="InterPro" id="IPR003599">
    <property type="entry name" value="Ig_sub"/>
</dbReference>
<sequence>MAYLSSRVVFWCIAPDSSLPVTYELMWDAGVLIGTVADLQGDQPASFKLKVTASSEGSYHCKATTGRSTGVSDSIKLRVVTPPSNTKVTSEPFPPVAYEGSRIVLSCSVTKGSHLSYTWFFNRKEVTSITSPLLLLTANKLVVRNVAPEHAGYYYCMAWSRVQDTKRFSSSSEVQVTVKKYVSKPRISFYISKEGASYHGNVTCWSTRGSPPVNISLSLDDKEVGSATATESLSAWFPVAMVLGRDMGMAQCRLTTEVQELMSEPVTLEVVPVGGDVKVEVEYLYTADSKMAAARLSCHISRGTFPYVSWLLNESVLPSETHEDSHIQPVLSHYALMDHRQTLVLTKLSLEEPGYYRCRSRDNYDESGPWVEKVFMNTIEVISIVFCCLLLLTLAVGVGCMYKVFDYKQGVCVFAMPTLQQQMLCYCSKESSQSILGRPQLFGPSEALVKSIAEFSCKLKIYPENETILFQLFKEDNRDKFLGEFTSLNGEVAVFLMSIKPKHEGNLECVAKGQNNSNIEPTVSYPHYLKVVEPVQGAKISVRSGPVEFFEGKTLELHCDLTAGNHVSYKWLLNGQLVSPSRLHYVADGQLLIHRTTSKDSGSYQCVATNHFNKTDYTNSSQVVITVKDVVSTPDISFTVLKQDPHNYYAMVTCQSTKGTPPVTFSLYNRTELVSNKTVEETQATFKVSLVLGLHMGWLQCQADNGDQIKFSQWIPLEVVPVGGPVMMHYDYDIGENYAVIGLRFYCKAAKGSFPQYQWFLNKTLLHDQGSFFYVVNQPPEQSILLLSVGRSSTGTYHCEVSDSFDNTTAIGSNKLYLDKEVLNRLPVLVVAVVFGCFTALILLVSICCWLGTIFSEFQRQRQYGDKSLSLEMEGRVAAYESELDSSEYHEDADVVNTARAGEFDQASEASVDEWPKFKACLKEGEDLGSHL</sequence>
<dbReference type="Pfam" id="PF13927">
    <property type="entry name" value="Ig_3"/>
    <property type="match status" value="2"/>
</dbReference>
<evidence type="ECO:0000256" key="3">
    <source>
        <dbReference type="SAM" id="Phobius"/>
    </source>
</evidence>
<keyword evidence="3" id="KW-1133">Transmembrane helix</keyword>
<dbReference type="SUPFAM" id="SSF48726">
    <property type="entry name" value="Immunoglobulin"/>
    <property type="match status" value="5"/>
</dbReference>
<dbReference type="InterPro" id="IPR003598">
    <property type="entry name" value="Ig_sub2"/>
</dbReference>
<reference evidence="5 6" key="1">
    <citation type="submission" date="2019-08" db="EMBL/GenBank/DDBJ databases">
        <title>A chromosome-level genome assembly, high-density linkage maps, and genome scans reveal the genomic architecture of hybrid incompatibilities underlying speciation via character displacement in darters (Percidae: Etheostominae).</title>
        <authorList>
            <person name="Moran R.L."/>
            <person name="Catchen J.M."/>
            <person name="Fuller R.C."/>
        </authorList>
    </citation>
    <scope>NUCLEOTIDE SEQUENCE [LARGE SCALE GENOMIC DNA]</scope>
    <source>
        <strain evidence="5">EspeVRDwgs_2016</strain>
        <tissue evidence="5">Muscle</tissue>
    </source>
</reference>
<keyword evidence="1" id="KW-0732">Signal</keyword>
<dbReference type="Pfam" id="PF17736">
    <property type="entry name" value="Ig_C17orf99"/>
    <property type="match status" value="2"/>
</dbReference>
<feature type="domain" description="Ig-like" evidence="4">
    <location>
        <begin position="725"/>
        <end position="817"/>
    </location>
</feature>
<dbReference type="InterPro" id="IPR040878">
    <property type="entry name" value="IL-40-like_Ig"/>
</dbReference>
<dbReference type="AlphaFoldDB" id="A0A5J5DNU2"/>
<keyword evidence="2" id="KW-0325">Glycoprotein</keyword>
<feature type="domain" description="Ig-like" evidence="4">
    <location>
        <begin position="265"/>
        <end position="376"/>
    </location>
</feature>
<dbReference type="InterPro" id="IPR050831">
    <property type="entry name" value="CEA_cell_adhesion"/>
</dbReference>
<dbReference type="SMART" id="SM00409">
    <property type="entry name" value="IG"/>
    <property type="match status" value="5"/>
</dbReference>
<proteinExistence type="predicted"/>
<name>A0A5J5DNU2_9PERO</name>
<dbReference type="CDD" id="cd00096">
    <property type="entry name" value="Ig"/>
    <property type="match status" value="3"/>
</dbReference>
<dbReference type="Gene3D" id="2.60.40.10">
    <property type="entry name" value="Immunoglobulins"/>
    <property type="match status" value="4"/>
</dbReference>
<dbReference type="Proteomes" id="UP000327493">
    <property type="component" value="Chromosome 2"/>
</dbReference>